<gene>
    <name evidence="4" type="ORF">FTV88_1936</name>
</gene>
<dbReference type="Gene3D" id="3.40.50.300">
    <property type="entry name" value="P-loop containing nucleotide triphosphate hydrolases"/>
    <property type="match status" value="1"/>
</dbReference>
<dbReference type="PROSITE" id="PS51194">
    <property type="entry name" value="HELICASE_CTER"/>
    <property type="match status" value="1"/>
</dbReference>
<dbReference type="GO" id="GO:0005524">
    <property type="term" value="F:ATP binding"/>
    <property type="evidence" value="ECO:0007669"/>
    <property type="project" value="InterPro"/>
</dbReference>
<evidence type="ECO:0000313" key="5">
    <source>
        <dbReference type="Proteomes" id="UP000366051"/>
    </source>
</evidence>
<dbReference type="GO" id="GO:0016787">
    <property type="term" value="F:hydrolase activity"/>
    <property type="evidence" value="ECO:0007669"/>
    <property type="project" value="UniProtKB-KW"/>
</dbReference>
<organism evidence="4 5">
    <name type="scientific">Heliorestis convoluta</name>
    <dbReference type="NCBI Taxonomy" id="356322"/>
    <lineage>
        <taxon>Bacteria</taxon>
        <taxon>Bacillati</taxon>
        <taxon>Bacillota</taxon>
        <taxon>Clostridia</taxon>
        <taxon>Eubacteriales</taxon>
        <taxon>Heliobacteriaceae</taxon>
        <taxon>Heliorestis</taxon>
    </lineage>
</organism>
<dbReference type="EC" id="3.6.4.13" evidence="4"/>
<dbReference type="Pfam" id="PF00176">
    <property type="entry name" value="SNF2-rel_dom"/>
    <property type="match status" value="1"/>
</dbReference>
<keyword evidence="4" id="KW-0347">Helicase</keyword>
<name>A0A5Q2MYM3_9FIRM</name>
<dbReference type="SMART" id="SM00487">
    <property type="entry name" value="DEXDc"/>
    <property type="match status" value="1"/>
</dbReference>
<feature type="domain" description="Helicase C-terminal" evidence="3">
    <location>
        <begin position="676"/>
        <end position="861"/>
    </location>
</feature>
<dbReference type="RefSeq" id="WP_153725303.1">
    <property type="nucleotide sequence ID" value="NZ_CP045875.1"/>
</dbReference>
<dbReference type="InterPro" id="IPR049730">
    <property type="entry name" value="SNF2/RAD54-like_C"/>
</dbReference>
<dbReference type="Proteomes" id="UP000366051">
    <property type="component" value="Chromosome"/>
</dbReference>
<dbReference type="OrthoDB" id="9814088at2"/>
<dbReference type="InterPro" id="IPR027417">
    <property type="entry name" value="P-loop_NTPase"/>
</dbReference>
<evidence type="ECO:0000256" key="1">
    <source>
        <dbReference type="ARBA" id="ARBA00022801"/>
    </source>
</evidence>
<protein>
    <submittedName>
        <fullName evidence="4">DEAD/DEAH box helicase</fullName>
        <ecNumber evidence="4">3.6.4.13</ecNumber>
    </submittedName>
</protein>
<dbReference type="PANTHER" id="PTHR45766">
    <property type="entry name" value="DNA ANNEALING HELICASE AND ENDONUCLEASE ZRANB3 FAMILY MEMBER"/>
    <property type="match status" value="1"/>
</dbReference>
<keyword evidence="4" id="KW-0547">Nucleotide-binding</keyword>
<dbReference type="InterPro" id="IPR001650">
    <property type="entry name" value="Helicase_C-like"/>
</dbReference>
<proteinExistence type="predicted"/>
<keyword evidence="4" id="KW-0067">ATP-binding</keyword>
<sequence length="1054" mass="122688">MNEVISSNDQLIAKMNEVLQARKGSKINIINDKLTLSVFGELSKNLKNVDKINFIIRNTNYVPQGHELPREFEIRQSDTDLFFNSYDIIQKNKLQHFSKAKSMYNFIQKHVNVHKTKEADKIAGNIIMIDDEIAIHGTSSLEISRKTKRGELAPIHFNSTITEKAQLDKLQKMFQTVWNNKEYTEDYKKQLLQSLKYVYKDYSPEFLYYFTLKELFGNQLDNGLDRFEKDKTGFRKSIIWNSLYEFQKDAVVSAIQKINKYNGCIIADSVGLGKTFEALAVIKYFELREDNVLVLCPAKLYDNWDSFKNPYIDNAFVKDNFNYKILCHTDLTRTKGYSRSGIDLSRIKWSHFDLVVIDESHNFRNRNENIEHISRYMKLMNDVIKKGHGTKVLMLSATPVNNSLIDLKNQISIITADKDHALEEAGISSISNLLRKSQKEINDWLKGEERTKNALLDKLPAEFYKLLEMLTISRSRKHITGYYGNQNIGKFPDKLPPKTYHPEIDSQKRLLKFDETNEVLESLKLAVYSPMSYIRSEYKEYYRRKYQTVHGDRVLFYHENREQITARLHRFNLFKRLESSVFAFAETIRRLIARIDDYIEALSRSKSGEVQLEGEEYTEEEVVLNYKYEIKVEHLIAADFLEDLYYDKKILEDLYSDVLKILNDKRDAKLKKLEELIIDKIIETPYNPGNRKMLIFSAFADTANYLYNSIAQELSQHGINVACITGSSEPRTTMKKVRSEFNTILRHFSPKSKLGQDLPRQEQIDVVIATDCISEGQNLQDCDTVINYDIQWNPVVLIQRFGRIDRIGSQNKQIAMINFFPNMALNDYLQLEQRVKGKMMAVNLTATGDEDFLSPEMNDFIFRKKQLEKLQEEVIEIDELNDNISLTDLNMNDYLYELSGYIKNHPEINKIPRGVYSVAQGDKKGCLFCFKYQKEKAKPTKESSLYPYYIMYIGKDGQVYYGNGNAREALKEFRKIAYGKDKPEPVLFKAFNKRTKNAEDMSFYSRLLNKAIEAIQGDEDKIAETTIFDFGGYNNDFANASSDDFELISFLVVE</sequence>
<dbReference type="InterPro" id="IPR000330">
    <property type="entry name" value="SNF2_N"/>
</dbReference>
<dbReference type="InterPro" id="IPR038718">
    <property type="entry name" value="SNF2-like_sf"/>
</dbReference>
<reference evidence="5" key="1">
    <citation type="submission" date="2019-11" db="EMBL/GenBank/DDBJ databases">
        <title>Genome sequence of Heliorestis convoluta strain HH, an alkaliphilic and minimalistic phototrophic bacterium from a soda lake in Egypt.</title>
        <authorList>
            <person name="Dewey E.D."/>
            <person name="Stokes L.M."/>
            <person name="Burchell B.M."/>
            <person name="Shaffer K.N."/>
            <person name="Huntington A.M."/>
            <person name="Baker J.M."/>
            <person name="Nadendla S."/>
            <person name="Giglio M.G."/>
            <person name="Touchman J.W."/>
            <person name="Blankenship R.E."/>
            <person name="Madigan M.T."/>
            <person name="Sattley W.M."/>
        </authorList>
    </citation>
    <scope>NUCLEOTIDE SEQUENCE [LARGE SCALE GENOMIC DNA]</scope>
    <source>
        <strain evidence="5">HH</strain>
    </source>
</reference>
<dbReference type="PANTHER" id="PTHR45766:SF6">
    <property type="entry name" value="SWI_SNF-RELATED MATRIX-ASSOCIATED ACTIN-DEPENDENT REGULATOR OF CHROMATIN SUBFAMILY A-LIKE PROTEIN 1"/>
    <property type="match status" value="1"/>
</dbReference>
<dbReference type="Gene3D" id="3.40.50.10810">
    <property type="entry name" value="Tandem AAA-ATPase domain"/>
    <property type="match status" value="1"/>
</dbReference>
<dbReference type="EMBL" id="CP045875">
    <property type="protein sequence ID" value="QGG48034.1"/>
    <property type="molecule type" value="Genomic_DNA"/>
</dbReference>
<dbReference type="PROSITE" id="PS51192">
    <property type="entry name" value="HELICASE_ATP_BIND_1"/>
    <property type="match status" value="1"/>
</dbReference>
<evidence type="ECO:0000259" key="2">
    <source>
        <dbReference type="PROSITE" id="PS51192"/>
    </source>
</evidence>
<dbReference type="SUPFAM" id="SSF52540">
    <property type="entry name" value="P-loop containing nucleoside triphosphate hydrolases"/>
    <property type="match status" value="2"/>
</dbReference>
<keyword evidence="1 4" id="KW-0378">Hydrolase</keyword>
<dbReference type="InterPro" id="IPR014001">
    <property type="entry name" value="Helicase_ATP-bd"/>
</dbReference>
<dbReference type="GO" id="GO:0031297">
    <property type="term" value="P:replication fork processing"/>
    <property type="evidence" value="ECO:0007669"/>
    <property type="project" value="TreeGrafter"/>
</dbReference>
<dbReference type="KEGG" id="hcv:FTV88_1936"/>
<evidence type="ECO:0000259" key="3">
    <source>
        <dbReference type="PROSITE" id="PS51194"/>
    </source>
</evidence>
<dbReference type="GO" id="GO:0003724">
    <property type="term" value="F:RNA helicase activity"/>
    <property type="evidence" value="ECO:0007669"/>
    <property type="project" value="UniProtKB-EC"/>
</dbReference>
<dbReference type="AlphaFoldDB" id="A0A5Q2MYM3"/>
<evidence type="ECO:0000313" key="4">
    <source>
        <dbReference type="EMBL" id="QGG48034.1"/>
    </source>
</evidence>
<dbReference type="SMART" id="SM00490">
    <property type="entry name" value="HELICc"/>
    <property type="match status" value="1"/>
</dbReference>
<dbReference type="GO" id="GO:0006281">
    <property type="term" value="P:DNA repair"/>
    <property type="evidence" value="ECO:0007669"/>
    <property type="project" value="TreeGrafter"/>
</dbReference>
<keyword evidence="5" id="KW-1185">Reference proteome</keyword>
<dbReference type="CDD" id="cd18793">
    <property type="entry name" value="SF2_C_SNF"/>
    <property type="match status" value="1"/>
</dbReference>
<dbReference type="Pfam" id="PF00271">
    <property type="entry name" value="Helicase_C"/>
    <property type="match status" value="1"/>
</dbReference>
<feature type="domain" description="Helicase ATP-binding" evidence="2">
    <location>
        <begin position="255"/>
        <end position="417"/>
    </location>
</feature>
<accession>A0A5Q2MYM3</accession>